<feature type="domain" description="MMS19 N-terminal" evidence="2">
    <location>
        <begin position="46"/>
        <end position="257"/>
    </location>
</feature>
<sequence>MKSLLKNISLNLDNESERQKILGDLILGIDNDEKLQNVIGEILPFATDNDRQLRTASIIALEFINNNFDIKSVKVAILEMATAKLTDSATLFTACKIVKQNFQYASEEYITTIFETLITVDLRSNLLKHRLEAYSLLEMLVNNPALKIAPTQEIIDRFRKFCGYEQDPKCLDYIFKLFPIFSKRILPDINEQMRAQLYDVVSVFYPITARPELSHDLNTTLSLLPEYTEDLCELVSTKLSNALADTRSAVYQSLPDLLIREAPEQSVGNIVVSFAKSLSDYFANGSTDATQEVVDSAVKALVHFVEISKDSHQMLLQSAMQNWIPTIINSTESSTIRAYSIVAWSLDTVLNFSPIALVPLSATAEESLAKKDEARIQAILASVVEFLKFTHVVEKEMEDIKGIFKVAIVVLSSGEYSQNCIVSALVVLREISNKSNFPDNDEVVKLALKYAKVQSFSAQLLCSLADRQIQYEQQLNNELVSKLVSAISENNTEIIGDDKPFSTISEVVAFASRLSVSPFFARFLLPAIAKGGFVKELLKCILPLHEIPSETCDSILSALNALQNPHKDAVLSVAIRSPRGFLLDAMIKYTRISDLLLFAAFPSEVPSRPNLTSDLAKFAYGAKTSNYFEGFHPPAASLCFRNEITSEFCAEDIPILLEMENFFDGATGAVFNKFDLLNERFMYNDEYKTYLWKPFYRNLFDKPKILCKLCLLCPPDFFLSVLSEFILLLPSFIENDTKGGLDLTIFALMSLNKRDQIAMISTMSTLVVAVCDVVKNGDNYERLDACKVLRAMTAQLPTDACVPHKRLVMKTLNVALDDNKREVRNAAALARVDWSKIE</sequence>
<organism evidence="3 4">
    <name type="scientific">Trichomonas vaginalis (strain ATCC PRA-98 / G3)</name>
    <dbReference type="NCBI Taxonomy" id="412133"/>
    <lineage>
        <taxon>Eukaryota</taxon>
        <taxon>Metamonada</taxon>
        <taxon>Parabasalia</taxon>
        <taxon>Trichomonadida</taxon>
        <taxon>Trichomonadidae</taxon>
        <taxon>Trichomonas</taxon>
    </lineage>
</organism>
<dbReference type="Pfam" id="PF14500">
    <property type="entry name" value="MMS19_N"/>
    <property type="match status" value="1"/>
</dbReference>
<accession>A2E0M5</accession>
<evidence type="ECO:0000313" key="3">
    <source>
        <dbReference type="EMBL" id="EAY13770.1"/>
    </source>
</evidence>
<dbReference type="EMBL" id="DS113280">
    <property type="protein sequence ID" value="EAY13770.1"/>
    <property type="molecule type" value="Genomic_DNA"/>
</dbReference>
<dbReference type="GO" id="GO:0016226">
    <property type="term" value="P:iron-sulfur cluster assembly"/>
    <property type="evidence" value="ECO:0007669"/>
    <property type="project" value="UniProtKB-UniRule"/>
</dbReference>
<dbReference type="GO" id="GO:0097361">
    <property type="term" value="C:cytosolic [4Fe-4S] assembly targeting complex"/>
    <property type="evidence" value="ECO:0000318"/>
    <property type="project" value="GO_Central"/>
</dbReference>
<dbReference type="SUPFAM" id="SSF48371">
    <property type="entry name" value="ARM repeat"/>
    <property type="match status" value="1"/>
</dbReference>
<comment type="subcellular location">
    <subcellularLocation>
        <location evidence="1">Nucleus</location>
    </subcellularLocation>
</comment>
<name>A2E0M5_TRIV3</name>
<dbReference type="GO" id="GO:0051604">
    <property type="term" value="P:protein maturation"/>
    <property type="evidence" value="ECO:0000318"/>
    <property type="project" value="GO_Central"/>
</dbReference>
<evidence type="ECO:0000256" key="1">
    <source>
        <dbReference type="RuleBase" id="RU367072"/>
    </source>
</evidence>
<dbReference type="Proteomes" id="UP000001542">
    <property type="component" value="Unassembled WGS sequence"/>
</dbReference>
<evidence type="ECO:0000313" key="4">
    <source>
        <dbReference type="Proteomes" id="UP000001542"/>
    </source>
</evidence>
<evidence type="ECO:0000259" key="2">
    <source>
        <dbReference type="Pfam" id="PF14500"/>
    </source>
</evidence>
<keyword evidence="4" id="KW-1185">Reference proteome</keyword>
<keyword evidence="1" id="KW-0234">DNA repair</keyword>
<keyword evidence="1" id="KW-0227">DNA damage</keyword>
<dbReference type="InterPro" id="IPR011989">
    <property type="entry name" value="ARM-like"/>
</dbReference>
<dbReference type="AlphaFoldDB" id="A2E0M5"/>
<dbReference type="InterPro" id="IPR039920">
    <property type="entry name" value="MMS19"/>
</dbReference>
<dbReference type="KEGG" id="tva:4771744"/>
<dbReference type="RefSeq" id="XP_001325993.1">
    <property type="nucleotide sequence ID" value="XM_001325958.1"/>
</dbReference>
<dbReference type="InterPro" id="IPR029240">
    <property type="entry name" value="MMS19_N"/>
</dbReference>
<dbReference type="OrthoDB" id="342900at2759"/>
<keyword evidence="1" id="KW-0539">Nucleus</keyword>
<gene>
    <name evidence="3" type="ORF">TVAG_467850</name>
</gene>
<dbReference type="InParanoid" id="A2E0M5"/>
<dbReference type="InterPro" id="IPR016024">
    <property type="entry name" value="ARM-type_fold"/>
</dbReference>
<dbReference type="Gene3D" id="1.25.10.10">
    <property type="entry name" value="Leucine-rich Repeat Variant"/>
    <property type="match status" value="1"/>
</dbReference>
<dbReference type="GO" id="GO:0006281">
    <property type="term" value="P:DNA repair"/>
    <property type="evidence" value="ECO:0007669"/>
    <property type="project" value="UniProtKB-UniRule"/>
</dbReference>
<reference evidence="3" key="1">
    <citation type="submission" date="2006-10" db="EMBL/GenBank/DDBJ databases">
        <authorList>
            <person name="Amadeo P."/>
            <person name="Zhao Q."/>
            <person name="Wortman J."/>
            <person name="Fraser-Liggett C."/>
            <person name="Carlton J."/>
        </authorList>
    </citation>
    <scope>NUCLEOTIDE SEQUENCE</scope>
    <source>
        <strain evidence="3">G3</strain>
    </source>
</reference>
<dbReference type="VEuPathDB" id="TrichDB:TVAGG3_0073990"/>
<comment type="similarity">
    <text evidence="1">Belongs to the MET18/MMS19 family.</text>
</comment>
<dbReference type="GO" id="GO:0005634">
    <property type="term" value="C:nucleus"/>
    <property type="evidence" value="ECO:0007669"/>
    <property type="project" value="UniProtKB-SubCell"/>
</dbReference>
<dbReference type="VEuPathDB" id="TrichDB:TVAG_467850"/>
<dbReference type="PANTHER" id="PTHR12891:SF0">
    <property type="entry name" value="MMS19 NUCLEOTIDE EXCISION REPAIR PROTEIN HOMOLOG"/>
    <property type="match status" value="1"/>
</dbReference>
<dbReference type="STRING" id="5722.A2E0M5"/>
<proteinExistence type="inferred from homology"/>
<dbReference type="PANTHER" id="PTHR12891">
    <property type="entry name" value="DNA REPAIR/TRANSCRIPTION PROTEIN MET18/MMS19"/>
    <property type="match status" value="1"/>
</dbReference>
<reference evidence="3" key="2">
    <citation type="journal article" date="2007" name="Science">
        <title>Draft genome sequence of the sexually transmitted pathogen Trichomonas vaginalis.</title>
        <authorList>
            <person name="Carlton J.M."/>
            <person name="Hirt R.P."/>
            <person name="Silva J.C."/>
            <person name="Delcher A.L."/>
            <person name="Schatz M."/>
            <person name="Zhao Q."/>
            <person name="Wortman J.R."/>
            <person name="Bidwell S.L."/>
            <person name="Alsmark U.C.M."/>
            <person name="Besteiro S."/>
            <person name="Sicheritz-Ponten T."/>
            <person name="Noel C.J."/>
            <person name="Dacks J.B."/>
            <person name="Foster P.G."/>
            <person name="Simillion C."/>
            <person name="Van de Peer Y."/>
            <person name="Miranda-Saavedra D."/>
            <person name="Barton G.J."/>
            <person name="Westrop G.D."/>
            <person name="Mueller S."/>
            <person name="Dessi D."/>
            <person name="Fiori P.L."/>
            <person name="Ren Q."/>
            <person name="Paulsen I."/>
            <person name="Zhang H."/>
            <person name="Bastida-Corcuera F.D."/>
            <person name="Simoes-Barbosa A."/>
            <person name="Brown M.T."/>
            <person name="Hayes R.D."/>
            <person name="Mukherjee M."/>
            <person name="Okumura C.Y."/>
            <person name="Schneider R."/>
            <person name="Smith A.J."/>
            <person name="Vanacova S."/>
            <person name="Villalvazo M."/>
            <person name="Haas B.J."/>
            <person name="Pertea M."/>
            <person name="Feldblyum T.V."/>
            <person name="Utterback T.R."/>
            <person name="Shu C.L."/>
            <person name="Osoegawa K."/>
            <person name="de Jong P.J."/>
            <person name="Hrdy I."/>
            <person name="Horvathova L."/>
            <person name="Zubacova Z."/>
            <person name="Dolezal P."/>
            <person name="Malik S.B."/>
            <person name="Logsdon J.M. Jr."/>
            <person name="Henze K."/>
            <person name="Gupta A."/>
            <person name="Wang C.C."/>
            <person name="Dunne R.L."/>
            <person name="Upcroft J.A."/>
            <person name="Upcroft P."/>
            <person name="White O."/>
            <person name="Salzberg S.L."/>
            <person name="Tang P."/>
            <person name="Chiu C.-H."/>
            <person name="Lee Y.-S."/>
            <person name="Embley T.M."/>
            <person name="Coombs G.H."/>
            <person name="Mottram J.C."/>
            <person name="Tachezy J."/>
            <person name="Fraser-Liggett C.M."/>
            <person name="Johnson P.J."/>
        </authorList>
    </citation>
    <scope>NUCLEOTIDE SEQUENCE [LARGE SCALE GENOMIC DNA]</scope>
    <source>
        <strain evidence="3">G3</strain>
    </source>
</reference>
<comment type="function">
    <text evidence="1">Key component of the cytosolic iron-sulfur protein assembly (CIA) complex, a multiprotein complex that mediates the incorporation of iron-sulfur cluster into apoproteins specifically involved in DNA metabolism and genomic integrity. In the CIA complex, MMS19 acts as an adapter between early-acting CIA components and a subset of cellular target iron-sulfur proteins.</text>
</comment>
<protein>
    <recommendedName>
        <fullName evidence="1">MMS19 nucleotide excision repair protein</fullName>
    </recommendedName>
</protein>